<comment type="caution">
    <text evidence="3">The sequence shown here is derived from an EMBL/GenBank/DDBJ whole genome shotgun (WGS) entry which is preliminary data.</text>
</comment>
<dbReference type="Proteomes" id="UP000016842">
    <property type="component" value="Unassembled WGS sequence"/>
</dbReference>
<evidence type="ECO:0000259" key="2">
    <source>
        <dbReference type="Pfam" id="PF07883"/>
    </source>
</evidence>
<dbReference type="PATRIC" id="fig|1337887.3.peg.3630"/>
<dbReference type="CDD" id="cd02234">
    <property type="entry name" value="cupin_BLR7677-like"/>
    <property type="match status" value="1"/>
</dbReference>
<gene>
    <name evidence="3" type="ORF">Q644_03780</name>
</gene>
<dbReference type="InterPro" id="IPR013096">
    <property type="entry name" value="Cupin_2"/>
</dbReference>
<dbReference type="Pfam" id="PF07883">
    <property type="entry name" value="Cupin_2"/>
    <property type="match status" value="1"/>
</dbReference>
<reference evidence="3 4" key="1">
    <citation type="journal article" date="2014" name="FEMS Microbiol. Lett.">
        <title>Genome sequencing analysis reveals virulence-related gene content of Ochrobactrum intermedium strain 229E, a urease-positive strain isolated from the human gastric niche.</title>
        <authorList>
            <person name="Kulkarni G.J."/>
            <person name="Shetty S."/>
            <person name="Dharne M.S."/>
            <person name="Shouche Y.S."/>
        </authorList>
    </citation>
    <scope>NUCLEOTIDE SEQUENCE [LARGE SCALE GENOMIC DNA]</scope>
    <source>
        <strain evidence="3 4">229E</strain>
    </source>
</reference>
<proteinExistence type="predicted"/>
<dbReference type="Gene3D" id="2.60.120.10">
    <property type="entry name" value="Jelly Rolls"/>
    <property type="match status" value="1"/>
</dbReference>
<dbReference type="PANTHER" id="PTHR38599">
    <property type="entry name" value="CUPIN DOMAIN PROTEIN (AFU_ORTHOLOGUE AFUA_3G13620)"/>
    <property type="match status" value="1"/>
</dbReference>
<sequence length="148" mass="15841">MNNKYLIGRLIMVKIFPYAAAFLFASAVAVFAHDSKDDKVTVVYDQPLPNVPGKSIKGILVEYAPGGGSSPAHTHAKSAFIYATVLEGAITSQVNGGPVVVYHAGDNFSEFPGDHHAVSENASKTEPARLLAVFVVDTNETELTTYEE</sequence>
<evidence type="ECO:0000313" key="3">
    <source>
        <dbReference type="EMBL" id="ERM01056.1"/>
    </source>
</evidence>
<accession>U4VE21</accession>
<dbReference type="EMBL" id="ASXJ01000208">
    <property type="protein sequence ID" value="ERM01056.1"/>
    <property type="molecule type" value="Genomic_DNA"/>
</dbReference>
<feature type="chain" id="PRO_5004656888" evidence="1">
    <location>
        <begin position="33"/>
        <end position="148"/>
    </location>
</feature>
<dbReference type="InterPro" id="IPR011051">
    <property type="entry name" value="RmlC_Cupin_sf"/>
</dbReference>
<dbReference type="SUPFAM" id="SSF51182">
    <property type="entry name" value="RmlC-like cupins"/>
    <property type="match status" value="1"/>
</dbReference>
<feature type="signal peptide" evidence="1">
    <location>
        <begin position="1"/>
        <end position="32"/>
    </location>
</feature>
<protein>
    <submittedName>
        <fullName evidence="3">Cupin</fullName>
    </submittedName>
</protein>
<keyword evidence="1" id="KW-0732">Signal</keyword>
<name>U4VE21_9HYPH</name>
<organism evidence="3 4">
    <name type="scientific">Brucella intermedia 229E</name>
    <dbReference type="NCBI Taxonomy" id="1337887"/>
    <lineage>
        <taxon>Bacteria</taxon>
        <taxon>Pseudomonadati</taxon>
        <taxon>Pseudomonadota</taxon>
        <taxon>Alphaproteobacteria</taxon>
        <taxon>Hyphomicrobiales</taxon>
        <taxon>Brucellaceae</taxon>
        <taxon>Brucella/Ochrobactrum group</taxon>
        <taxon>Brucella</taxon>
    </lineage>
</organism>
<dbReference type="AlphaFoldDB" id="U4VE21"/>
<evidence type="ECO:0000313" key="4">
    <source>
        <dbReference type="Proteomes" id="UP000016842"/>
    </source>
</evidence>
<evidence type="ECO:0000256" key="1">
    <source>
        <dbReference type="SAM" id="SignalP"/>
    </source>
</evidence>
<dbReference type="InterPro" id="IPR014710">
    <property type="entry name" value="RmlC-like_jellyroll"/>
</dbReference>
<feature type="domain" description="Cupin type-2" evidence="2">
    <location>
        <begin position="60"/>
        <end position="134"/>
    </location>
</feature>
<dbReference type="PANTHER" id="PTHR38599:SF1">
    <property type="entry name" value="CUPIN DOMAIN PROTEIN (AFU_ORTHOLOGUE AFUA_3G13620)"/>
    <property type="match status" value="1"/>
</dbReference>